<protein>
    <submittedName>
        <fullName evidence="2">HAF repeat-containing protein</fullName>
    </submittedName>
</protein>
<gene>
    <name evidence="2" type="ORF">EFE23_17485</name>
</gene>
<evidence type="ECO:0000256" key="1">
    <source>
        <dbReference type="SAM" id="SignalP"/>
    </source>
</evidence>
<dbReference type="NCBIfam" id="TIGR02913">
    <property type="entry name" value="HAF_rpt"/>
    <property type="match status" value="6"/>
</dbReference>
<evidence type="ECO:0000313" key="2">
    <source>
        <dbReference type="EMBL" id="RNL97777.1"/>
    </source>
</evidence>
<keyword evidence="1" id="KW-0732">Signal</keyword>
<feature type="signal peptide" evidence="1">
    <location>
        <begin position="1"/>
        <end position="26"/>
    </location>
</feature>
<evidence type="ECO:0000313" key="3">
    <source>
        <dbReference type="Proteomes" id="UP000280698"/>
    </source>
</evidence>
<dbReference type="InterPro" id="IPR014262">
    <property type="entry name" value="HAF_rpt"/>
</dbReference>
<proteinExistence type="predicted"/>
<feature type="chain" id="PRO_5047546600" evidence="1">
    <location>
        <begin position="27"/>
        <end position="375"/>
    </location>
</feature>
<reference evidence="2 3" key="1">
    <citation type="submission" date="2018-11" db="EMBL/GenBank/DDBJ databases">
        <title>Micromonospora sp. PPF5-17, a new actinomycetes isolated from a hot spring soil.</title>
        <authorList>
            <person name="Thawai C."/>
        </authorList>
    </citation>
    <scope>NUCLEOTIDE SEQUENCE [LARGE SCALE GENOMIC DNA]</scope>
    <source>
        <strain evidence="2 3">PPF5-17</strain>
    </source>
</reference>
<name>A0ABX9WFQ2_9ACTN</name>
<sequence>MSRRQRILAGLAVVVAGLATTPGIAAADAALPTYTYLDLGTIGVPSTGEPPSSDAYALNAAGTVVGVSTIDGIFNHHAFAWTGGTMTDLGAMYAGTFGASSAAGINDAGVIVGSTHVNATDPPHAFRYAGGTLADLGTGYGAGSGSHANDVNDSGTVVGTRFERQGSPERAVVWRDGTILDLGTLGGQAGAWGTDSIAYAVNDAGHVVGGAITPSGALHAFVWKGDALRDLGTLGGRTESTYARDINDHGDVAGISQNTSGQLHATLWSGGTIRDLGTLGGNYSEARAVNDAGQVVGIARTSGGGSYTERAFLWQGGRMVDLNKRVRGLPSTVTLRSAEDVNDDGLIVGFACPVACDAGGDAARRAYLLVPTGLA</sequence>
<accession>A0ABX9WFQ2</accession>
<comment type="caution">
    <text evidence="2">The sequence shown here is derived from an EMBL/GenBank/DDBJ whole genome shotgun (WGS) entry which is preliminary data.</text>
</comment>
<organism evidence="2 3">
    <name type="scientific">Micromonospora solifontis</name>
    <dbReference type="NCBI Taxonomy" id="2487138"/>
    <lineage>
        <taxon>Bacteria</taxon>
        <taxon>Bacillati</taxon>
        <taxon>Actinomycetota</taxon>
        <taxon>Actinomycetes</taxon>
        <taxon>Micromonosporales</taxon>
        <taxon>Micromonosporaceae</taxon>
        <taxon>Micromonospora</taxon>
    </lineage>
</organism>
<dbReference type="EMBL" id="RJLN01000049">
    <property type="protein sequence ID" value="RNL97777.1"/>
    <property type="molecule type" value="Genomic_DNA"/>
</dbReference>
<dbReference type="RefSeq" id="WP_123242009.1">
    <property type="nucleotide sequence ID" value="NZ_JAAHBY010000049.1"/>
</dbReference>
<dbReference type="Proteomes" id="UP000280698">
    <property type="component" value="Unassembled WGS sequence"/>
</dbReference>
<keyword evidence="3" id="KW-1185">Reference proteome</keyword>